<dbReference type="InterPro" id="IPR017853">
    <property type="entry name" value="GH"/>
</dbReference>
<comment type="caution">
    <text evidence="1">The sequence shown here is derived from an EMBL/GenBank/DDBJ whole genome shotgun (WGS) entry which is preliminary data.</text>
</comment>
<dbReference type="EMBL" id="JALJAT010000041">
    <property type="protein sequence ID" value="KAK4467483.1"/>
    <property type="molecule type" value="Genomic_DNA"/>
</dbReference>
<name>A0AAE2D137_SCHME</name>
<dbReference type="Proteomes" id="UP001292079">
    <property type="component" value="Unassembled WGS sequence"/>
</dbReference>
<evidence type="ECO:0000313" key="2">
    <source>
        <dbReference type="Proteomes" id="UP001292079"/>
    </source>
</evidence>
<reference evidence="1" key="1">
    <citation type="submission" date="2022-04" db="EMBL/GenBank/DDBJ databases">
        <authorList>
            <person name="Xu L."/>
            <person name="Lv Z."/>
        </authorList>
    </citation>
    <scope>NUCLEOTIDE SEQUENCE</scope>
    <source>
        <strain evidence="1">LV_2022a</strain>
    </source>
</reference>
<organism evidence="1 2">
    <name type="scientific">Schistosoma mekongi</name>
    <name type="common">Parasitic worm</name>
    <dbReference type="NCBI Taxonomy" id="38744"/>
    <lineage>
        <taxon>Eukaryota</taxon>
        <taxon>Metazoa</taxon>
        <taxon>Spiralia</taxon>
        <taxon>Lophotrochozoa</taxon>
        <taxon>Platyhelminthes</taxon>
        <taxon>Trematoda</taxon>
        <taxon>Digenea</taxon>
        <taxon>Strigeidida</taxon>
        <taxon>Schistosomatoidea</taxon>
        <taxon>Schistosomatidae</taxon>
        <taxon>Schistosoma</taxon>
    </lineage>
</organism>
<feature type="non-terminal residue" evidence="1">
    <location>
        <position position="171"/>
    </location>
</feature>
<dbReference type="AlphaFoldDB" id="A0AAE2D137"/>
<proteinExistence type="predicted"/>
<keyword evidence="2" id="KW-1185">Reference proteome</keyword>
<evidence type="ECO:0008006" key="3">
    <source>
        <dbReference type="Google" id="ProtNLM"/>
    </source>
</evidence>
<protein>
    <recommendedName>
        <fullName evidence="3">Alpha-amylase</fullName>
    </recommendedName>
</protein>
<dbReference type="Gene3D" id="3.20.20.80">
    <property type="entry name" value="Glycosidases"/>
    <property type="match status" value="1"/>
</dbReference>
<reference evidence="1" key="2">
    <citation type="journal article" date="2023" name="Infect Dis Poverty">
        <title>Chromosome-scale genome of the human blood fluke Schistosoma mekongi and its implications for public health.</title>
        <authorList>
            <person name="Zhou M."/>
            <person name="Xu L."/>
            <person name="Xu D."/>
            <person name="Chen W."/>
            <person name="Khan J."/>
            <person name="Hu Y."/>
            <person name="Huang H."/>
            <person name="Wei H."/>
            <person name="Zhang Y."/>
            <person name="Chusongsang P."/>
            <person name="Tanasarnprasert K."/>
            <person name="Hu X."/>
            <person name="Limpanont Y."/>
            <person name="Lv Z."/>
        </authorList>
    </citation>
    <scope>NUCLEOTIDE SEQUENCE</scope>
    <source>
        <strain evidence="1">LV_2022a</strain>
    </source>
</reference>
<evidence type="ECO:0000313" key="1">
    <source>
        <dbReference type="EMBL" id="KAK4467483.1"/>
    </source>
</evidence>
<dbReference type="SUPFAM" id="SSF51445">
    <property type="entry name" value="(Trans)glycosidases"/>
    <property type="match status" value="1"/>
</dbReference>
<sequence>APIIYYGTEIGVDRTKSTTIPKNIYPNGRNYNNEPLNRFSSILSHLPMPWDVQLADENDNVTLQLVRKLISLRQNPAFQWGTYERIKIDQEDCELIDGFVRKATGFPSFITVLIDIDADCIFNLTSVCPSVTPRLVFPSVENIPVNKTLSSSRISVKFDEDPIYVLVFECT</sequence>
<accession>A0AAE2D137</accession>
<gene>
    <name evidence="1" type="ORF">MN116_008990</name>
</gene>